<keyword evidence="7 14" id="KW-0812">Transmembrane</keyword>
<dbReference type="SUPFAM" id="SSF55874">
    <property type="entry name" value="ATPase domain of HSP90 chaperone/DNA topoisomerase II/histidine kinase"/>
    <property type="match status" value="1"/>
</dbReference>
<dbReference type="PANTHER" id="PTHR45528">
    <property type="entry name" value="SENSOR HISTIDINE KINASE CPXA"/>
    <property type="match status" value="1"/>
</dbReference>
<keyword evidence="8" id="KW-0547">Nucleotide-binding</keyword>
<keyword evidence="6" id="KW-0808">Transferase</keyword>
<dbReference type="Gene3D" id="6.10.340.10">
    <property type="match status" value="1"/>
</dbReference>
<evidence type="ECO:0000256" key="7">
    <source>
        <dbReference type="ARBA" id="ARBA00022692"/>
    </source>
</evidence>
<keyword evidence="18" id="KW-1185">Reference proteome</keyword>
<name>A0ABW8TKK8_9CLOT</name>
<dbReference type="SUPFAM" id="SSF158472">
    <property type="entry name" value="HAMP domain-like"/>
    <property type="match status" value="1"/>
</dbReference>
<feature type="domain" description="Histidine kinase" evidence="15">
    <location>
        <begin position="273"/>
        <end position="493"/>
    </location>
</feature>
<dbReference type="CDD" id="cd06225">
    <property type="entry name" value="HAMP"/>
    <property type="match status" value="1"/>
</dbReference>
<evidence type="ECO:0000256" key="6">
    <source>
        <dbReference type="ARBA" id="ARBA00022679"/>
    </source>
</evidence>
<dbReference type="GO" id="GO:0005524">
    <property type="term" value="F:ATP binding"/>
    <property type="evidence" value="ECO:0007669"/>
    <property type="project" value="UniProtKB-KW"/>
</dbReference>
<accession>A0ABW8TKK8</accession>
<proteinExistence type="predicted"/>
<dbReference type="PANTHER" id="PTHR45528:SF1">
    <property type="entry name" value="SENSOR HISTIDINE KINASE CPXA"/>
    <property type="match status" value="1"/>
</dbReference>
<dbReference type="Pfam" id="PF02518">
    <property type="entry name" value="HATPase_c"/>
    <property type="match status" value="1"/>
</dbReference>
<dbReference type="RefSeq" id="WP_406789253.1">
    <property type="nucleotide sequence ID" value="NZ_JBJIAA010000018.1"/>
</dbReference>
<reference evidence="17 18" key="1">
    <citation type="submission" date="2024-11" db="EMBL/GenBank/DDBJ databases">
        <authorList>
            <person name="Heng Y.C."/>
            <person name="Lim A.C.H."/>
            <person name="Lee J.K.Y."/>
            <person name="Kittelmann S."/>
        </authorList>
    </citation>
    <scope>NUCLEOTIDE SEQUENCE [LARGE SCALE GENOMIC DNA]</scope>
    <source>
        <strain evidence="17 18">WILCCON 0114</strain>
    </source>
</reference>
<evidence type="ECO:0000256" key="8">
    <source>
        <dbReference type="ARBA" id="ARBA00022741"/>
    </source>
</evidence>
<dbReference type="Proteomes" id="UP001623592">
    <property type="component" value="Unassembled WGS sequence"/>
</dbReference>
<dbReference type="Pfam" id="PF00672">
    <property type="entry name" value="HAMP"/>
    <property type="match status" value="1"/>
</dbReference>
<feature type="transmembrane region" description="Helical" evidence="14">
    <location>
        <begin position="12"/>
        <end position="34"/>
    </location>
</feature>
<feature type="transmembrane region" description="Helical" evidence="14">
    <location>
        <begin position="181"/>
        <end position="204"/>
    </location>
</feature>
<evidence type="ECO:0000256" key="14">
    <source>
        <dbReference type="SAM" id="Phobius"/>
    </source>
</evidence>
<dbReference type="Gene3D" id="3.30.565.10">
    <property type="entry name" value="Histidine kinase-like ATPase, C-terminal domain"/>
    <property type="match status" value="1"/>
</dbReference>
<comment type="catalytic activity">
    <reaction evidence="1">
        <text>ATP + protein L-histidine = ADP + protein N-phospho-L-histidine.</text>
        <dbReference type="EC" id="2.7.13.3"/>
    </reaction>
</comment>
<dbReference type="PROSITE" id="PS50885">
    <property type="entry name" value="HAMP"/>
    <property type="match status" value="1"/>
</dbReference>
<keyword evidence="4" id="KW-1003">Cell membrane</keyword>
<dbReference type="InterPro" id="IPR005467">
    <property type="entry name" value="His_kinase_dom"/>
</dbReference>
<feature type="domain" description="HAMP" evidence="16">
    <location>
        <begin position="206"/>
        <end position="258"/>
    </location>
</feature>
<gene>
    <name evidence="17" type="ORF">ACJDT4_19485</name>
</gene>
<dbReference type="InterPro" id="IPR003594">
    <property type="entry name" value="HATPase_dom"/>
</dbReference>
<comment type="subcellular location">
    <subcellularLocation>
        <location evidence="2">Cell membrane</location>
        <topology evidence="2">Multi-pass membrane protein</topology>
    </subcellularLocation>
</comment>
<evidence type="ECO:0000313" key="17">
    <source>
        <dbReference type="EMBL" id="MFL0252600.1"/>
    </source>
</evidence>
<evidence type="ECO:0000256" key="13">
    <source>
        <dbReference type="ARBA" id="ARBA00023136"/>
    </source>
</evidence>
<dbReference type="SMART" id="SM00387">
    <property type="entry name" value="HATPase_c"/>
    <property type="match status" value="1"/>
</dbReference>
<keyword evidence="13 14" id="KW-0472">Membrane</keyword>
<dbReference type="CDD" id="cd00075">
    <property type="entry name" value="HATPase"/>
    <property type="match status" value="1"/>
</dbReference>
<evidence type="ECO:0000256" key="11">
    <source>
        <dbReference type="ARBA" id="ARBA00022989"/>
    </source>
</evidence>
<evidence type="ECO:0000256" key="4">
    <source>
        <dbReference type="ARBA" id="ARBA00022475"/>
    </source>
</evidence>
<keyword evidence="5" id="KW-0597">Phosphoprotein</keyword>
<evidence type="ECO:0000256" key="9">
    <source>
        <dbReference type="ARBA" id="ARBA00022777"/>
    </source>
</evidence>
<evidence type="ECO:0000313" key="18">
    <source>
        <dbReference type="Proteomes" id="UP001623592"/>
    </source>
</evidence>
<keyword evidence="9" id="KW-0418">Kinase</keyword>
<keyword evidence="10 17" id="KW-0067">ATP-binding</keyword>
<evidence type="ECO:0000256" key="2">
    <source>
        <dbReference type="ARBA" id="ARBA00004651"/>
    </source>
</evidence>
<keyword evidence="12" id="KW-0902">Two-component regulatory system</keyword>
<dbReference type="SUPFAM" id="SSF47384">
    <property type="entry name" value="Homodimeric domain of signal transducing histidine kinase"/>
    <property type="match status" value="1"/>
</dbReference>
<dbReference type="CDD" id="cd00082">
    <property type="entry name" value="HisKA"/>
    <property type="match status" value="1"/>
</dbReference>
<evidence type="ECO:0000259" key="16">
    <source>
        <dbReference type="PROSITE" id="PS50885"/>
    </source>
</evidence>
<dbReference type="InterPro" id="IPR050398">
    <property type="entry name" value="HssS/ArlS-like"/>
</dbReference>
<dbReference type="EC" id="2.7.13.3" evidence="3"/>
<dbReference type="InterPro" id="IPR003660">
    <property type="entry name" value="HAMP_dom"/>
</dbReference>
<dbReference type="SMART" id="SM00304">
    <property type="entry name" value="HAMP"/>
    <property type="match status" value="1"/>
</dbReference>
<evidence type="ECO:0000259" key="15">
    <source>
        <dbReference type="PROSITE" id="PS50109"/>
    </source>
</evidence>
<sequence>MSIKGKLILSNIAMFLVPLFLCIVVFLGIQNLYLKKIHSEYDVSTNLKKRSFIMNPYGELRFINLKKINNVAAKLERSPEKLEDINFLKNVNSEFSKKNSYIIVKKEKKTIFDGGKNESGSTDVNLKLSQSNDRITKMPEFFMSSGELIGREFSIHLSDGTQASMFFIVNTSKLFSIYREFITALIASAILIIIFISGLLTFFVSRSILIPLKSLKKGTENIKNGDLDFEVKSNSKDEIGDLCEAFNDMRKKLKESIELQNQYENNRKELISNISHDLKTPITSIKGYVEGIRDGVADTPEKMEKYINTIYTKSQSMDYLIDELLTYSKLDMNKMHFDFQRIDIKSYMEDLMEEIRFDVEKKKINFSYTNNIKEKAYVKVDVQNINRVIMNIISNSIKYMDKKEGSIAVSMSLKEGEVIIAIKDNGKGISKEALNYIFDRFYREDYSRNSLTGGSGLGLAICKKIIEEHGGRIWAESEENVGTNMCLAIKICD</sequence>
<organism evidence="17 18">
    <name type="scientific">Clostridium neuense</name>
    <dbReference type="NCBI Taxonomy" id="1728934"/>
    <lineage>
        <taxon>Bacteria</taxon>
        <taxon>Bacillati</taxon>
        <taxon>Bacillota</taxon>
        <taxon>Clostridia</taxon>
        <taxon>Eubacteriales</taxon>
        <taxon>Clostridiaceae</taxon>
        <taxon>Clostridium</taxon>
    </lineage>
</organism>
<dbReference type="InterPro" id="IPR036097">
    <property type="entry name" value="HisK_dim/P_sf"/>
</dbReference>
<dbReference type="Pfam" id="PF00512">
    <property type="entry name" value="HisKA"/>
    <property type="match status" value="1"/>
</dbReference>
<dbReference type="PRINTS" id="PR00344">
    <property type="entry name" value="BCTRLSENSOR"/>
</dbReference>
<keyword evidence="11 14" id="KW-1133">Transmembrane helix</keyword>
<dbReference type="PROSITE" id="PS50109">
    <property type="entry name" value="HIS_KIN"/>
    <property type="match status" value="1"/>
</dbReference>
<evidence type="ECO:0000256" key="5">
    <source>
        <dbReference type="ARBA" id="ARBA00022553"/>
    </source>
</evidence>
<dbReference type="InterPro" id="IPR036890">
    <property type="entry name" value="HATPase_C_sf"/>
</dbReference>
<evidence type="ECO:0000256" key="12">
    <source>
        <dbReference type="ARBA" id="ARBA00023012"/>
    </source>
</evidence>
<evidence type="ECO:0000256" key="1">
    <source>
        <dbReference type="ARBA" id="ARBA00000085"/>
    </source>
</evidence>
<dbReference type="Gene3D" id="1.10.287.130">
    <property type="match status" value="1"/>
</dbReference>
<protein>
    <recommendedName>
        <fullName evidence="3">histidine kinase</fullName>
        <ecNumber evidence="3">2.7.13.3</ecNumber>
    </recommendedName>
</protein>
<dbReference type="EMBL" id="JBJIAA010000018">
    <property type="protein sequence ID" value="MFL0252600.1"/>
    <property type="molecule type" value="Genomic_DNA"/>
</dbReference>
<evidence type="ECO:0000256" key="10">
    <source>
        <dbReference type="ARBA" id="ARBA00022840"/>
    </source>
</evidence>
<dbReference type="InterPro" id="IPR003661">
    <property type="entry name" value="HisK_dim/P_dom"/>
</dbReference>
<evidence type="ECO:0000256" key="3">
    <source>
        <dbReference type="ARBA" id="ARBA00012438"/>
    </source>
</evidence>
<dbReference type="InterPro" id="IPR004358">
    <property type="entry name" value="Sig_transdc_His_kin-like_C"/>
</dbReference>
<comment type="caution">
    <text evidence="17">The sequence shown here is derived from an EMBL/GenBank/DDBJ whole genome shotgun (WGS) entry which is preliminary data.</text>
</comment>
<dbReference type="SMART" id="SM00388">
    <property type="entry name" value="HisKA"/>
    <property type="match status" value="1"/>
</dbReference>